<dbReference type="GO" id="GO:0005737">
    <property type="term" value="C:cytoplasm"/>
    <property type="evidence" value="ECO:0007669"/>
    <property type="project" value="InterPro"/>
</dbReference>
<comment type="caution">
    <text evidence="1">The sequence shown here is derived from an EMBL/GenBank/DDBJ whole genome shotgun (WGS) entry which is preliminary data.</text>
</comment>
<accession>A0AAW0FWX6</accession>
<dbReference type="SUPFAM" id="SSF55190">
    <property type="entry name" value="Arginyl-tRNA synthetase (ArgRS), N-terminal 'additional' domain"/>
    <property type="match status" value="1"/>
</dbReference>
<name>A0AAW0FWX6_9APHY</name>
<protein>
    <submittedName>
        <fullName evidence="1">Uncharacterized protein</fullName>
    </submittedName>
</protein>
<evidence type="ECO:0000313" key="1">
    <source>
        <dbReference type="EMBL" id="KAK7685543.1"/>
    </source>
</evidence>
<dbReference type="GO" id="GO:0005524">
    <property type="term" value="F:ATP binding"/>
    <property type="evidence" value="ECO:0007669"/>
    <property type="project" value="InterPro"/>
</dbReference>
<evidence type="ECO:0000313" key="2">
    <source>
        <dbReference type="Proteomes" id="UP001385951"/>
    </source>
</evidence>
<dbReference type="AlphaFoldDB" id="A0AAW0FWX6"/>
<sequence>MSEETGKLSPSMGPLLAKLPKLPHVAATDPERSVLDLFRVAIAQIIVDGIPTLTIDQVYDGVDFGKKGNDFTVALPRFKLKGKPDAFAKQVIEKFQPNEWIESAVSEGIFLHFQVRTTTLNRLTLNQINDLTYNTASGEPEYGINTLGKGQEGHHRILITEHCQILPCRTLA</sequence>
<organism evidence="1 2">
    <name type="scientific">Cerrena zonata</name>
    <dbReference type="NCBI Taxonomy" id="2478898"/>
    <lineage>
        <taxon>Eukaryota</taxon>
        <taxon>Fungi</taxon>
        <taxon>Dikarya</taxon>
        <taxon>Basidiomycota</taxon>
        <taxon>Agaricomycotina</taxon>
        <taxon>Agaricomycetes</taxon>
        <taxon>Polyporales</taxon>
        <taxon>Cerrenaceae</taxon>
        <taxon>Cerrena</taxon>
    </lineage>
</organism>
<dbReference type="InterPro" id="IPR036695">
    <property type="entry name" value="Arg-tRNA-synth_N_sf"/>
</dbReference>
<dbReference type="Proteomes" id="UP001385951">
    <property type="component" value="Unassembled WGS sequence"/>
</dbReference>
<proteinExistence type="predicted"/>
<dbReference type="EMBL" id="JASBNA010000020">
    <property type="protein sequence ID" value="KAK7685543.1"/>
    <property type="molecule type" value="Genomic_DNA"/>
</dbReference>
<reference evidence="1 2" key="1">
    <citation type="submission" date="2022-09" db="EMBL/GenBank/DDBJ databases">
        <authorList>
            <person name="Palmer J.M."/>
        </authorList>
    </citation>
    <scope>NUCLEOTIDE SEQUENCE [LARGE SCALE GENOMIC DNA]</scope>
    <source>
        <strain evidence="1 2">DSM 7382</strain>
    </source>
</reference>
<dbReference type="GO" id="GO:0006420">
    <property type="term" value="P:arginyl-tRNA aminoacylation"/>
    <property type="evidence" value="ECO:0007669"/>
    <property type="project" value="InterPro"/>
</dbReference>
<keyword evidence="2" id="KW-1185">Reference proteome</keyword>
<dbReference type="GO" id="GO:0004814">
    <property type="term" value="F:arginine-tRNA ligase activity"/>
    <property type="evidence" value="ECO:0007669"/>
    <property type="project" value="InterPro"/>
</dbReference>
<gene>
    <name evidence="1" type="ORF">QCA50_011410</name>
</gene>
<dbReference type="Gene3D" id="3.30.1360.70">
    <property type="entry name" value="Arginyl tRNA synthetase N-terminal domain"/>
    <property type="match status" value="1"/>
</dbReference>